<name>A0AAX2ZIL8_9FIRM</name>
<reference evidence="1 2" key="1">
    <citation type="journal article" date="2023" name="Int. J. Syst. Evol. Microbiol.">
        <title>Terrisporobacter hibernicus sp. nov., isolated from bovine faeces in Northern Ireland.</title>
        <authorList>
            <person name="Mitchell M."/>
            <person name="Nguyen S.V."/>
            <person name="Connor M."/>
            <person name="Fairley D.J."/>
            <person name="Donoghue O."/>
            <person name="Marshall H."/>
            <person name="Koolman L."/>
            <person name="McMullan G."/>
            <person name="Schaffer K.E."/>
            <person name="McGrath J.W."/>
            <person name="Fanning S."/>
        </authorList>
    </citation>
    <scope>NUCLEOTIDE SEQUENCE [LARGE SCALE GENOMIC DNA]</scope>
    <source>
        <strain evidence="1 2">MCA3</strain>
    </source>
</reference>
<organism evidence="1 2">
    <name type="scientific">Terrisporobacter hibernicus</name>
    <dbReference type="NCBI Taxonomy" id="2813371"/>
    <lineage>
        <taxon>Bacteria</taxon>
        <taxon>Bacillati</taxon>
        <taxon>Bacillota</taxon>
        <taxon>Clostridia</taxon>
        <taxon>Peptostreptococcales</taxon>
        <taxon>Peptostreptococcaceae</taxon>
        <taxon>Terrisporobacter</taxon>
    </lineage>
</organism>
<evidence type="ECO:0000313" key="1">
    <source>
        <dbReference type="EMBL" id="UEL49193.1"/>
    </source>
</evidence>
<sequence length="76" mass="9043">MILFENEDPRVSIYYVSAIVIAILNKCEEIEFDLLYEEIEKQTDYKINVDDLYYSLDWLYLLSLVDVGNNKVRLCL</sequence>
<dbReference type="AlphaFoldDB" id="A0AAX2ZIL8"/>
<evidence type="ECO:0000313" key="2">
    <source>
        <dbReference type="Proteomes" id="UP001198983"/>
    </source>
</evidence>
<keyword evidence="2" id="KW-1185">Reference proteome</keyword>
<gene>
    <name evidence="1" type="ORF">JW646_07035</name>
</gene>
<dbReference type="RefSeq" id="WP_228417047.1">
    <property type="nucleotide sequence ID" value="NZ_CP081135.1"/>
</dbReference>
<protein>
    <submittedName>
        <fullName evidence="1">Uncharacterized protein</fullName>
    </submittedName>
</protein>
<proteinExistence type="predicted"/>
<dbReference type="EMBL" id="CP081135">
    <property type="protein sequence ID" value="UEL49193.1"/>
    <property type="molecule type" value="Genomic_DNA"/>
</dbReference>
<dbReference type="KEGG" id="tem:JW646_07035"/>
<dbReference type="Pfam" id="PF20293">
    <property type="entry name" value="MC6"/>
    <property type="match status" value="1"/>
</dbReference>
<dbReference type="Proteomes" id="UP001198983">
    <property type="component" value="Chromosome"/>
</dbReference>
<accession>A0AAX2ZIL8</accession>
<dbReference type="InterPro" id="IPR046897">
    <property type="entry name" value="ABC-3C_MC6"/>
</dbReference>